<proteinExistence type="predicted"/>
<accession>A0A1X1XP16</accession>
<dbReference type="InterPro" id="IPR037126">
    <property type="entry name" value="PdaC/RsiV-like_sf"/>
</dbReference>
<dbReference type="AlphaFoldDB" id="A0A1X1XP16"/>
<keyword evidence="2" id="KW-0732">Signal</keyword>
<dbReference type="EMBL" id="LQPE01000145">
    <property type="protein sequence ID" value="ORW00588.1"/>
    <property type="molecule type" value="Genomic_DNA"/>
</dbReference>
<protein>
    <recommendedName>
        <fullName evidence="5">DUF3298 domain-containing protein</fullName>
    </recommendedName>
</protein>
<keyword evidence="4" id="KW-1185">Reference proteome</keyword>
<feature type="chain" id="PRO_5012236550" description="DUF3298 domain-containing protein" evidence="2">
    <location>
        <begin position="26"/>
        <end position="270"/>
    </location>
</feature>
<name>A0A1X1XP16_9MYCO</name>
<dbReference type="Gene3D" id="3.90.640.20">
    <property type="entry name" value="Heat-shock cognate protein, ATPase"/>
    <property type="match status" value="1"/>
</dbReference>
<evidence type="ECO:0000313" key="3">
    <source>
        <dbReference type="EMBL" id="ORW00588.1"/>
    </source>
</evidence>
<dbReference type="Proteomes" id="UP000193487">
    <property type="component" value="Unassembled WGS sequence"/>
</dbReference>
<comment type="caution">
    <text evidence="3">The sequence shown here is derived from an EMBL/GenBank/DDBJ whole genome shotgun (WGS) entry which is preliminary data.</text>
</comment>
<evidence type="ECO:0000256" key="1">
    <source>
        <dbReference type="SAM" id="MobiDB-lite"/>
    </source>
</evidence>
<reference evidence="3 4" key="1">
    <citation type="submission" date="2016-01" db="EMBL/GenBank/DDBJ databases">
        <title>The new phylogeny of the genus Mycobacterium.</title>
        <authorList>
            <person name="Tarcisio F."/>
            <person name="Conor M."/>
            <person name="Antonella G."/>
            <person name="Elisabetta G."/>
            <person name="Giulia F.S."/>
            <person name="Sara T."/>
            <person name="Anna F."/>
            <person name="Clotilde B."/>
            <person name="Roberto B."/>
            <person name="Veronica D.S."/>
            <person name="Fabio R."/>
            <person name="Monica P."/>
            <person name="Olivier J."/>
            <person name="Enrico T."/>
            <person name="Nicola S."/>
        </authorList>
    </citation>
    <scope>NUCLEOTIDE SEQUENCE [LARGE SCALE GENOMIC DNA]</scope>
    <source>
        <strain evidence="3 4">DSM 45166</strain>
    </source>
</reference>
<feature type="region of interest" description="Disordered" evidence="1">
    <location>
        <begin position="29"/>
        <end position="60"/>
    </location>
</feature>
<evidence type="ECO:0000256" key="2">
    <source>
        <dbReference type="SAM" id="SignalP"/>
    </source>
</evidence>
<feature type="signal peptide" evidence="2">
    <location>
        <begin position="1"/>
        <end position="25"/>
    </location>
</feature>
<sequence>MPRALSVLTAATAVAVITVSLVACANRRPNSPSAQGGSPNATPSASTSTPAAPNAGQSGVSNGKTYNITMAAIDGATPDGAGHWHARAGQLSGGDPAVAEAFNKASDASARAQIDQARSDADGVRSWNLEVKSAVTFRPTAIGEVLTGVYYADRAAHPIDYVNTVVIDSRTASLITLKDLFANEHDGLNRLSEQTKAIWPKVYGHGDGPMPDEPGNRPVEANFANWIPTAAGIELHFRDGQLGHGSPVITVPWSALSDVLAADMKALTQG</sequence>
<feature type="compositionally biased region" description="Low complexity" evidence="1">
    <location>
        <begin position="38"/>
        <end position="55"/>
    </location>
</feature>
<dbReference type="PROSITE" id="PS51257">
    <property type="entry name" value="PROKAR_LIPOPROTEIN"/>
    <property type="match status" value="1"/>
</dbReference>
<evidence type="ECO:0008006" key="5">
    <source>
        <dbReference type="Google" id="ProtNLM"/>
    </source>
</evidence>
<gene>
    <name evidence="3" type="ORF">AWC14_10335</name>
</gene>
<organism evidence="3 4">
    <name type="scientific">Mycobacterium kyorinense</name>
    <dbReference type="NCBI Taxonomy" id="487514"/>
    <lineage>
        <taxon>Bacteria</taxon>
        <taxon>Bacillati</taxon>
        <taxon>Actinomycetota</taxon>
        <taxon>Actinomycetes</taxon>
        <taxon>Mycobacteriales</taxon>
        <taxon>Mycobacteriaceae</taxon>
        <taxon>Mycobacterium</taxon>
    </lineage>
</organism>
<evidence type="ECO:0000313" key="4">
    <source>
        <dbReference type="Proteomes" id="UP000193487"/>
    </source>
</evidence>